<protein>
    <submittedName>
        <fullName evidence="2">Uncharacterized protein</fullName>
    </submittedName>
</protein>
<evidence type="ECO:0000256" key="1">
    <source>
        <dbReference type="SAM" id="MobiDB-lite"/>
    </source>
</evidence>
<evidence type="ECO:0000313" key="2">
    <source>
        <dbReference type="EMBL" id="KAK4345007.1"/>
    </source>
</evidence>
<accession>A0AAE1UVM5</accession>
<evidence type="ECO:0000313" key="3">
    <source>
        <dbReference type="Proteomes" id="UP001291623"/>
    </source>
</evidence>
<keyword evidence="3" id="KW-1185">Reference proteome</keyword>
<dbReference type="EMBL" id="JAVYJV010000019">
    <property type="protein sequence ID" value="KAK4345007.1"/>
    <property type="molecule type" value="Genomic_DNA"/>
</dbReference>
<proteinExistence type="predicted"/>
<reference evidence="2" key="1">
    <citation type="submission" date="2023-12" db="EMBL/GenBank/DDBJ databases">
        <title>Genome assembly of Anisodus tanguticus.</title>
        <authorList>
            <person name="Wang Y.-J."/>
        </authorList>
    </citation>
    <scope>NUCLEOTIDE SEQUENCE</scope>
    <source>
        <strain evidence="2">KB-2021</strain>
        <tissue evidence="2">Leaf</tissue>
    </source>
</reference>
<name>A0AAE1UVM5_9SOLA</name>
<sequence>MASRSQQLPNANISHVEEEVPAQAAEDEEEEEVEQNAKEEEDEVGEEEEWGFDDDSEDDNSSSRQHYNEPEVLIHQNTSSQILQSWSTNQDQEITDDSYHFPSPSSLLSQSSNIPSAVILRLHEILLWLIYYVNQVYIDRCVGLRCCTKPSMHVGHSYHPIRGGVLRDAREIIRVNHRAVGYFQLTELQLIT</sequence>
<organism evidence="2 3">
    <name type="scientific">Anisodus tanguticus</name>
    <dbReference type="NCBI Taxonomy" id="243964"/>
    <lineage>
        <taxon>Eukaryota</taxon>
        <taxon>Viridiplantae</taxon>
        <taxon>Streptophyta</taxon>
        <taxon>Embryophyta</taxon>
        <taxon>Tracheophyta</taxon>
        <taxon>Spermatophyta</taxon>
        <taxon>Magnoliopsida</taxon>
        <taxon>eudicotyledons</taxon>
        <taxon>Gunneridae</taxon>
        <taxon>Pentapetalae</taxon>
        <taxon>asterids</taxon>
        <taxon>lamiids</taxon>
        <taxon>Solanales</taxon>
        <taxon>Solanaceae</taxon>
        <taxon>Solanoideae</taxon>
        <taxon>Hyoscyameae</taxon>
        <taxon>Anisodus</taxon>
    </lineage>
</organism>
<feature type="compositionally biased region" description="Polar residues" evidence="1">
    <location>
        <begin position="1"/>
        <end position="13"/>
    </location>
</feature>
<dbReference type="Proteomes" id="UP001291623">
    <property type="component" value="Unassembled WGS sequence"/>
</dbReference>
<comment type="caution">
    <text evidence="2">The sequence shown here is derived from an EMBL/GenBank/DDBJ whole genome shotgun (WGS) entry which is preliminary data.</text>
</comment>
<dbReference type="AlphaFoldDB" id="A0AAE1UVM5"/>
<feature type="region of interest" description="Disordered" evidence="1">
    <location>
        <begin position="1"/>
        <end position="64"/>
    </location>
</feature>
<feature type="compositionally biased region" description="Acidic residues" evidence="1">
    <location>
        <begin position="25"/>
        <end position="60"/>
    </location>
</feature>
<gene>
    <name evidence="2" type="ORF">RND71_035183</name>
</gene>